<feature type="binding site" evidence="7">
    <location>
        <position position="100"/>
    </location>
    <ligand>
        <name>Zn(2+)</name>
        <dbReference type="ChEBI" id="CHEBI:29105"/>
    </ligand>
</feature>
<keyword evidence="5" id="KW-0456">Lyase</keyword>
<feature type="binding site" evidence="7">
    <location>
        <position position="43"/>
    </location>
    <ligand>
        <name>Zn(2+)</name>
        <dbReference type="ChEBI" id="CHEBI:29105"/>
    </ligand>
</feature>
<dbReference type="GO" id="GO:0008270">
    <property type="term" value="F:zinc ion binding"/>
    <property type="evidence" value="ECO:0007669"/>
    <property type="project" value="InterPro"/>
</dbReference>
<evidence type="ECO:0000256" key="4">
    <source>
        <dbReference type="ARBA" id="ARBA00022833"/>
    </source>
</evidence>
<dbReference type="InterPro" id="IPR015892">
    <property type="entry name" value="Carbonic_anhydrase_CS"/>
</dbReference>
<dbReference type="Gene3D" id="3.40.1050.10">
    <property type="entry name" value="Carbonic anhydrase"/>
    <property type="match status" value="1"/>
</dbReference>
<organism evidence="8 9">
    <name type="scientific">Melghiribacillus thermohalophilus</name>
    <dbReference type="NCBI Taxonomy" id="1324956"/>
    <lineage>
        <taxon>Bacteria</taxon>
        <taxon>Bacillati</taxon>
        <taxon>Bacillota</taxon>
        <taxon>Bacilli</taxon>
        <taxon>Bacillales</taxon>
        <taxon>Bacillaceae</taxon>
        <taxon>Melghiribacillus</taxon>
    </lineage>
</organism>
<dbReference type="PANTHER" id="PTHR11002">
    <property type="entry name" value="CARBONIC ANHYDRASE"/>
    <property type="match status" value="1"/>
</dbReference>
<sequence length="188" mass="21530">MKEETIFQKNEEFIQEFLSENPDYFNKLKEGQNPDFFVIACSDSRVSPSVVAKMPPGHFFTHRNIANQVSEDDESFNAGLYYALKHLKVKTVMVKGHTACGGVAAAWNENDESELQPWLSKVKESLPEKGGNQDWSPEELSRRNVLKQVNNLKNHPIYQKYGQDVKILGVLFHLESGKLEKVTEYKPR</sequence>
<gene>
    <name evidence="8" type="ORF">EDD68_11571</name>
</gene>
<comment type="catalytic activity">
    <reaction evidence="6">
        <text>hydrogencarbonate + H(+) = CO2 + H2O</text>
        <dbReference type="Rhea" id="RHEA:10748"/>
        <dbReference type="ChEBI" id="CHEBI:15377"/>
        <dbReference type="ChEBI" id="CHEBI:15378"/>
        <dbReference type="ChEBI" id="CHEBI:16526"/>
        <dbReference type="ChEBI" id="CHEBI:17544"/>
        <dbReference type="EC" id="4.2.1.1"/>
    </reaction>
</comment>
<evidence type="ECO:0000313" key="8">
    <source>
        <dbReference type="EMBL" id="TCT20020.1"/>
    </source>
</evidence>
<dbReference type="EMBL" id="SMAN01000015">
    <property type="protein sequence ID" value="TCT20020.1"/>
    <property type="molecule type" value="Genomic_DNA"/>
</dbReference>
<dbReference type="OrthoDB" id="9769739at2"/>
<accession>A0A4R3MU75</accession>
<proteinExistence type="inferred from homology"/>
<evidence type="ECO:0000256" key="7">
    <source>
        <dbReference type="PIRSR" id="PIRSR601765-1"/>
    </source>
</evidence>
<feature type="binding site" evidence="7">
    <location>
        <position position="41"/>
    </location>
    <ligand>
        <name>Zn(2+)</name>
        <dbReference type="ChEBI" id="CHEBI:29105"/>
    </ligand>
</feature>
<feature type="binding site" evidence="7">
    <location>
        <position position="97"/>
    </location>
    <ligand>
        <name>Zn(2+)</name>
        <dbReference type="ChEBI" id="CHEBI:29105"/>
    </ligand>
</feature>
<name>A0A4R3MU75_9BACI</name>
<reference evidence="8 9" key="1">
    <citation type="submission" date="2019-03" db="EMBL/GenBank/DDBJ databases">
        <title>Genomic Encyclopedia of Type Strains, Phase IV (KMG-IV): sequencing the most valuable type-strain genomes for metagenomic binning, comparative biology and taxonomic classification.</title>
        <authorList>
            <person name="Goeker M."/>
        </authorList>
    </citation>
    <scope>NUCLEOTIDE SEQUENCE [LARGE SCALE GENOMIC DNA]</scope>
    <source>
        <strain evidence="8 9">DSM 25894</strain>
    </source>
</reference>
<dbReference type="GO" id="GO:0015976">
    <property type="term" value="P:carbon utilization"/>
    <property type="evidence" value="ECO:0007669"/>
    <property type="project" value="InterPro"/>
</dbReference>
<dbReference type="SMART" id="SM00947">
    <property type="entry name" value="Pro_CA"/>
    <property type="match status" value="1"/>
</dbReference>
<keyword evidence="3 7" id="KW-0479">Metal-binding</keyword>
<evidence type="ECO:0000256" key="1">
    <source>
        <dbReference type="ARBA" id="ARBA00006217"/>
    </source>
</evidence>
<dbReference type="Pfam" id="PF00484">
    <property type="entry name" value="Pro_CA"/>
    <property type="match status" value="1"/>
</dbReference>
<dbReference type="PANTHER" id="PTHR11002:SF76">
    <property type="entry name" value="CARBONIC ANHYDRASE"/>
    <property type="match status" value="1"/>
</dbReference>
<evidence type="ECO:0000256" key="2">
    <source>
        <dbReference type="ARBA" id="ARBA00012925"/>
    </source>
</evidence>
<dbReference type="Proteomes" id="UP000294650">
    <property type="component" value="Unassembled WGS sequence"/>
</dbReference>
<evidence type="ECO:0000256" key="5">
    <source>
        <dbReference type="ARBA" id="ARBA00023239"/>
    </source>
</evidence>
<dbReference type="RefSeq" id="WP_132372279.1">
    <property type="nucleotide sequence ID" value="NZ_SMAN01000015.1"/>
</dbReference>
<protein>
    <recommendedName>
        <fullName evidence="2">carbonic anhydrase</fullName>
        <ecNumber evidence="2">4.2.1.1</ecNumber>
    </recommendedName>
</protein>
<dbReference type="EC" id="4.2.1.1" evidence="2"/>
<evidence type="ECO:0000256" key="3">
    <source>
        <dbReference type="ARBA" id="ARBA00022723"/>
    </source>
</evidence>
<comment type="cofactor">
    <cofactor evidence="7">
        <name>Zn(2+)</name>
        <dbReference type="ChEBI" id="CHEBI:29105"/>
    </cofactor>
    <text evidence="7">Binds 1 zinc ion per subunit.</text>
</comment>
<comment type="caution">
    <text evidence="8">The sequence shown here is derived from an EMBL/GenBank/DDBJ whole genome shotgun (WGS) entry which is preliminary data.</text>
</comment>
<keyword evidence="4 7" id="KW-0862">Zinc</keyword>
<dbReference type="InterPro" id="IPR036874">
    <property type="entry name" value="Carbonic_anhydrase_sf"/>
</dbReference>
<keyword evidence="9" id="KW-1185">Reference proteome</keyword>
<dbReference type="AlphaFoldDB" id="A0A4R3MU75"/>
<dbReference type="GO" id="GO:0004089">
    <property type="term" value="F:carbonate dehydratase activity"/>
    <property type="evidence" value="ECO:0007669"/>
    <property type="project" value="UniProtKB-EC"/>
</dbReference>
<dbReference type="InterPro" id="IPR001765">
    <property type="entry name" value="Carbonic_anhydrase"/>
</dbReference>
<dbReference type="SUPFAM" id="SSF53056">
    <property type="entry name" value="beta-carbonic anhydrase, cab"/>
    <property type="match status" value="1"/>
</dbReference>
<dbReference type="PROSITE" id="PS00704">
    <property type="entry name" value="PROK_CO2_ANHYDRASE_1"/>
    <property type="match status" value="1"/>
</dbReference>
<evidence type="ECO:0000313" key="9">
    <source>
        <dbReference type="Proteomes" id="UP000294650"/>
    </source>
</evidence>
<evidence type="ECO:0000256" key="6">
    <source>
        <dbReference type="ARBA" id="ARBA00048348"/>
    </source>
</evidence>
<comment type="similarity">
    <text evidence="1">Belongs to the beta-class carbonic anhydrase family.</text>
</comment>